<dbReference type="SUPFAM" id="SSF46785">
    <property type="entry name" value="Winged helix' DNA-binding domain"/>
    <property type="match status" value="1"/>
</dbReference>
<dbReference type="PANTHER" id="PTHR30118:SF6">
    <property type="entry name" value="HTH-TYPE TRANSCRIPTIONAL REGULATOR LEUO"/>
    <property type="match status" value="1"/>
</dbReference>
<dbReference type="EMBL" id="JBHLTM010000075">
    <property type="protein sequence ID" value="MFC0686579.1"/>
    <property type="molecule type" value="Genomic_DNA"/>
</dbReference>
<protein>
    <submittedName>
        <fullName evidence="6">LysR family transcriptional regulator</fullName>
    </submittedName>
</protein>
<sequence length="307" mass="34043">MRLDKFDLNLLIALELLLEEQNVTRAAQRLNLTQSAMSAALGRLRLALNDELLVPHGRRMVATPHALALQPMVSEAVRNLRVLISGATAFDPATSDRRFEIAASDYVATVLLGPLLPRLKAEAPGVDINIVLPTRETGVLLEDGKLDFQLTPEQFLIPEHPSELLFEERHVAVGWAENPVFRGELTEERFYACGHVAVRITGVPSFAERHMLTTDDPRRIEVTAPSFSLVPWLLPGTGLLALMHERLARVFAPLLPLAIRPAPAFLPAMPPMREMIQYHAARATDAGMLWFKDRLIAAARNDQTLPA</sequence>
<keyword evidence="7" id="KW-1185">Reference proteome</keyword>
<gene>
    <name evidence="6" type="ORF">ACFFF8_18500</name>
</gene>
<proteinExistence type="inferred from homology"/>
<dbReference type="InterPro" id="IPR000847">
    <property type="entry name" value="LysR_HTH_N"/>
</dbReference>
<name>A0ABV6SBJ3_9SPHN</name>
<dbReference type="SUPFAM" id="SSF53850">
    <property type="entry name" value="Periplasmic binding protein-like II"/>
    <property type="match status" value="1"/>
</dbReference>
<keyword evidence="3" id="KW-0238">DNA-binding</keyword>
<evidence type="ECO:0000256" key="2">
    <source>
        <dbReference type="ARBA" id="ARBA00023015"/>
    </source>
</evidence>
<feature type="domain" description="HTH lysR-type" evidence="5">
    <location>
        <begin position="6"/>
        <end position="63"/>
    </location>
</feature>
<dbReference type="Pfam" id="PF00126">
    <property type="entry name" value="HTH_1"/>
    <property type="match status" value="1"/>
</dbReference>
<dbReference type="Pfam" id="PF03466">
    <property type="entry name" value="LysR_substrate"/>
    <property type="match status" value="1"/>
</dbReference>
<dbReference type="Gene3D" id="1.10.10.10">
    <property type="entry name" value="Winged helix-like DNA-binding domain superfamily/Winged helix DNA-binding domain"/>
    <property type="match status" value="1"/>
</dbReference>
<dbReference type="Proteomes" id="UP001589858">
    <property type="component" value="Unassembled WGS sequence"/>
</dbReference>
<dbReference type="InterPro" id="IPR036390">
    <property type="entry name" value="WH_DNA-bd_sf"/>
</dbReference>
<evidence type="ECO:0000259" key="5">
    <source>
        <dbReference type="PROSITE" id="PS50931"/>
    </source>
</evidence>
<evidence type="ECO:0000313" key="7">
    <source>
        <dbReference type="Proteomes" id="UP001589858"/>
    </source>
</evidence>
<keyword evidence="4" id="KW-0804">Transcription</keyword>
<dbReference type="Gene3D" id="3.40.190.10">
    <property type="entry name" value="Periplasmic binding protein-like II"/>
    <property type="match status" value="2"/>
</dbReference>
<dbReference type="InterPro" id="IPR005119">
    <property type="entry name" value="LysR_subst-bd"/>
</dbReference>
<evidence type="ECO:0000256" key="4">
    <source>
        <dbReference type="ARBA" id="ARBA00023163"/>
    </source>
</evidence>
<dbReference type="PROSITE" id="PS50931">
    <property type="entry name" value="HTH_LYSR"/>
    <property type="match status" value="1"/>
</dbReference>
<accession>A0ABV6SBJ3</accession>
<keyword evidence="2" id="KW-0805">Transcription regulation</keyword>
<comment type="caution">
    <text evidence="6">The sequence shown here is derived from an EMBL/GenBank/DDBJ whole genome shotgun (WGS) entry which is preliminary data.</text>
</comment>
<dbReference type="RefSeq" id="WP_267218382.1">
    <property type="nucleotide sequence ID" value="NZ_JAPCWC010000001.1"/>
</dbReference>
<organism evidence="6 7">
    <name type="scientific">Novosphingobium clariflavum</name>
    <dbReference type="NCBI Taxonomy" id="2029884"/>
    <lineage>
        <taxon>Bacteria</taxon>
        <taxon>Pseudomonadati</taxon>
        <taxon>Pseudomonadota</taxon>
        <taxon>Alphaproteobacteria</taxon>
        <taxon>Sphingomonadales</taxon>
        <taxon>Sphingomonadaceae</taxon>
        <taxon>Novosphingobium</taxon>
    </lineage>
</organism>
<dbReference type="InterPro" id="IPR036388">
    <property type="entry name" value="WH-like_DNA-bd_sf"/>
</dbReference>
<dbReference type="InterPro" id="IPR050389">
    <property type="entry name" value="LysR-type_TF"/>
</dbReference>
<evidence type="ECO:0000256" key="1">
    <source>
        <dbReference type="ARBA" id="ARBA00009437"/>
    </source>
</evidence>
<evidence type="ECO:0000256" key="3">
    <source>
        <dbReference type="ARBA" id="ARBA00023125"/>
    </source>
</evidence>
<reference evidence="6 7" key="1">
    <citation type="submission" date="2024-09" db="EMBL/GenBank/DDBJ databases">
        <authorList>
            <person name="Sun Q."/>
            <person name="Mori K."/>
        </authorList>
    </citation>
    <scope>NUCLEOTIDE SEQUENCE [LARGE SCALE GENOMIC DNA]</scope>
    <source>
        <strain evidence="6 7">CICC 11035S</strain>
    </source>
</reference>
<dbReference type="PANTHER" id="PTHR30118">
    <property type="entry name" value="HTH-TYPE TRANSCRIPTIONAL REGULATOR LEUO-RELATED"/>
    <property type="match status" value="1"/>
</dbReference>
<comment type="similarity">
    <text evidence="1">Belongs to the LysR transcriptional regulatory family.</text>
</comment>
<evidence type="ECO:0000313" key="6">
    <source>
        <dbReference type="EMBL" id="MFC0686579.1"/>
    </source>
</evidence>